<evidence type="ECO:0000313" key="2">
    <source>
        <dbReference type="Proteomes" id="UP001060085"/>
    </source>
</evidence>
<dbReference type="Proteomes" id="UP001060085">
    <property type="component" value="Linkage Group LG07"/>
</dbReference>
<evidence type="ECO:0000313" key="1">
    <source>
        <dbReference type="EMBL" id="KAI5655421.1"/>
    </source>
</evidence>
<sequence length="856" mass="93848">MAATAVSPAPVTGIDMTDERIKASQVNAYRIAAVIDRLTLQLRNESKFDSVEFYNLCLSLARGIDFSVANQEIPTRAQELPLLLKQHVQVCQRRNEPLMLAAIMVLMISVKTACESRWFSDRDSEELYSLANQIQSCFCSSMDFNTEPSSSQSTIATIMTRFYPRLKMGQILMFLEVKPGFGAYIKDFHISKKLKHSPDERARLFVAQTDNTEMSSCLVSPQDVSFLLNGKGVEKRTNMFVDTGPQMPTVVTHILKYGSNLLQAVGQFNGNYVIVIALMSELVTVENLVLQDYEQPAATFVDPDSDIIEGPSRISLNCPISFKRIKTPVKGHTCKHLQCFDFDNYIDINSKRPSWRCPHCNHHVCYTDIRIDQNMVKVLKDVGENVNDVIISADGSWKAIIVSDDHAEKQQEKFSVAQEDGPEEPGSATLSNTPLAVLDLTEADDDIDVIMGEAEDRKVFPKNSKAQGIAENVLSNSAEIEDSFWTGIYLSTFSSASPMSSMQNVSIHQPSSANALVSPVLADPYPPSPDREDEAFVENALVATPGTQSEIPSQSSLQLQAFQYGNSSNSYEYGWSHSTAQHVTRTPIAVQALPAQAPTTAPQRPRNSTSNLSPSGSLTASQTSAAPFSRSIESQQQFSRSHDRLHVSQAASPTLQHHVYPPDRQFSPVVLAQQNPGLQATNQFRVPYPSRLPSQFQNSSANQQRLVIRLPRGGNQSPGISSPQTPTFRVPPAVNKSGPMIPPSAQPQGHQGGLWGQHVRPDASGNSAADQDWRPSGRMRGSLSGRAYSEALNQFIIQPTQHIQATRPPPTATPIQLANQAALQAANFSSTRLPVRPPGGSGGLPLPPSQQSSDRN</sequence>
<name>A0ACC0A3T4_CATRO</name>
<protein>
    <submittedName>
        <fullName evidence="1">Uncharacterized protein</fullName>
    </submittedName>
</protein>
<accession>A0ACC0A3T4</accession>
<proteinExistence type="predicted"/>
<comment type="caution">
    <text evidence="1">The sequence shown here is derived from an EMBL/GenBank/DDBJ whole genome shotgun (WGS) entry which is preliminary data.</text>
</comment>
<organism evidence="1 2">
    <name type="scientific">Catharanthus roseus</name>
    <name type="common">Madagascar periwinkle</name>
    <name type="synonym">Vinca rosea</name>
    <dbReference type="NCBI Taxonomy" id="4058"/>
    <lineage>
        <taxon>Eukaryota</taxon>
        <taxon>Viridiplantae</taxon>
        <taxon>Streptophyta</taxon>
        <taxon>Embryophyta</taxon>
        <taxon>Tracheophyta</taxon>
        <taxon>Spermatophyta</taxon>
        <taxon>Magnoliopsida</taxon>
        <taxon>eudicotyledons</taxon>
        <taxon>Gunneridae</taxon>
        <taxon>Pentapetalae</taxon>
        <taxon>asterids</taxon>
        <taxon>lamiids</taxon>
        <taxon>Gentianales</taxon>
        <taxon>Apocynaceae</taxon>
        <taxon>Rauvolfioideae</taxon>
        <taxon>Vinceae</taxon>
        <taxon>Catharanthinae</taxon>
        <taxon>Catharanthus</taxon>
    </lineage>
</organism>
<keyword evidence="2" id="KW-1185">Reference proteome</keyword>
<dbReference type="EMBL" id="CM044707">
    <property type="protein sequence ID" value="KAI5655421.1"/>
    <property type="molecule type" value="Genomic_DNA"/>
</dbReference>
<reference evidence="2" key="1">
    <citation type="journal article" date="2023" name="Nat. Plants">
        <title>Single-cell RNA sequencing provides a high-resolution roadmap for understanding the multicellular compartmentation of specialized metabolism.</title>
        <authorList>
            <person name="Sun S."/>
            <person name="Shen X."/>
            <person name="Li Y."/>
            <person name="Li Y."/>
            <person name="Wang S."/>
            <person name="Li R."/>
            <person name="Zhang H."/>
            <person name="Shen G."/>
            <person name="Guo B."/>
            <person name="Wei J."/>
            <person name="Xu J."/>
            <person name="St-Pierre B."/>
            <person name="Chen S."/>
            <person name="Sun C."/>
        </authorList>
    </citation>
    <scope>NUCLEOTIDE SEQUENCE [LARGE SCALE GENOMIC DNA]</scope>
</reference>
<gene>
    <name evidence="1" type="ORF">M9H77_32608</name>
</gene>